<dbReference type="PIRSF" id="PIRSF001439">
    <property type="entry name" value="CryM"/>
    <property type="match status" value="1"/>
</dbReference>
<dbReference type="InterPro" id="IPR023401">
    <property type="entry name" value="ODC_N"/>
</dbReference>
<dbReference type="PANTHER" id="PTHR13812">
    <property type="entry name" value="KETIMINE REDUCTASE MU-CRYSTALLIN"/>
    <property type="match status" value="1"/>
</dbReference>
<dbReference type="Pfam" id="PF02423">
    <property type="entry name" value="OCD_Mu_crystall"/>
    <property type="match status" value="1"/>
</dbReference>
<reference evidence="1 2" key="1">
    <citation type="submission" date="2016-10" db="EMBL/GenBank/DDBJ databases">
        <authorList>
            <person name="de Groot N.N."/>
        </authorList>
    </citation>
    <scope>NUCLEOTIDE SEQUENCE [LARGE SCALE GENOMIC DNA]</scope>
    <source>
        <strain evidence="1 2">CPCC 202699</strain>
    </source>
</reference>
<proteinExistence type="predicted"/>
<protein>
    <submittedName>
        <fullName evidence="1">Ornithine cyclodeaminase</fullName>
    </submittedName>
</protein>
<sequence>MLTASEVRKLISMPDAVAAVRAAFLDLAAGEFTQPTRLSFGGGRALVMSAYHAGSGAAVVKTLSVELERSPAILGTLVWSSADGQLVADAIEVTTLRTGAVSGVATDLLAAPDASRLTVLGAGAQAADQVRAVAAVRPLASVTVHARTSARASALISVLRKEFPAVEFAVSGTADEAVSAADVVCCATSASEPVFDAAALPENVHVNAIGSYLPSMRELPEELLASARVVVVDEVGACMEEAGEVIHAVSTGSLKRDSLVELGSALTDPPGVGGRTVFKSVGVAAQDWALARLLAQGS</sequence>
<dbReference type="EMBL" id="FNON01000016">
    <property type="protein sequence ID" value="SDZ42228.1"/>
    <property type="molecule type" value="Genomic_DNA"/>
</dbReference>
<dbReference type="Gene3D" id="3.30.1780.10">
    <property type="entry name" value="ornithine cyclodeaminase, domain 1"/>
    <property type="match status" value="1"/>
</dbReference>
<dbReference type="RefSeq" id="WP_091299868.1">
    <property type="nucleotide sequence ID" value="NZ_FNON01000016.1"/>
</dbReference>
<dbReference type="PANTHER" id="PTHR13812:SF19">
    <property type="entry name" value="KETIMINE REDUCTASE MU-CRYSTALLIN"/>
    <property type="match status" value="1"/>
</dbReference>
<accession>A0A1H3SX67</accession>
<name>A0A1H3SX67_9PSEU</name>
<dbReference type="Gene3D" id="3.40.50.720">
    <property type="entry name" value="NAD(P)-binding Rossmann-like Domain"/>
    <property type="match status" value="1"/>
</dbReference>
<dbReference type="AlphaFoldDB" id="A0A1H3SX67"/>
<keyword evidence="2" id="KW-1185">Reference proteome</keyword>
<dbReference type="GO" id="GO:0005737">
    <property type="term" value="C:cytoplasm"/>
    <property type="evidence" value="ECO:0007669"/>
    <property type="project" value="TreeGrafter"/>
</dbReference>
<evidence type="ECO:0000313" key="1">
    <source>
        <dbReference type="EMBL" id="SDZ42228.1"/>
    </source>
</evidence>
<gene>
    <name evidence="1" type="ORF">SAMN05421504_11614</name>
</gene>
<organism evidence="1 2">
    <name type="scientific">Amycolatopsis xylanica</name>
    <dbReference type="NCBI Taxonomy" id="589385"/>
    <lineage>
        <taxon>Bacteria</taxon>
        <taxon>Bacillati</taxon>
        <taxon>Actinomycetota</taxon>
        <taxon>Actinomycetes</taxon>
        <taxon>Pseudonocardiales</taxon>
        <taxon>Pseudonocardiaceae</taxon>
        <taxon>Amycolatopsis</taxon>
    </lineage>
</organism>
<dbReference type="OrthoDB" id="3814544at2"/>
<dbReference type="SUPFAM" id="SSF51735">
    <property type="entry name" value="NAD(P)-binding Rossmann-fold domains"/>
    <property type="match status" value="1"/>
</dbReference>
<dbReference type="InterPro" id="IPR036291">
    <property type="entry name" value="NAD(P)-bd_dom_sf"/>
</dbReference>
<dbReference type="Proteomes" id="UP000199515">
    <property type="component" value="Unassembled WGS sequence"/>
</dbReference>
<dbReference type="STRING" id="589385.SAMN05421504_11614"/>
<dbReference type="InterPro" id="IPR003462">
    <property type="entry name" value="ODC_Mu_crystall"/>
</dbReference>
<evidence type="ECO:0000313" key="2">
    <source>
        <dbReference type="Proteomes" id="UP000199515"/>
    </source>
</evidence>